<evidence type="ECO:0000313" key="2">
    <source>
        <dbReference type="EMBL" id="RFS84145.1"/>
    </source>
</evidence>
<keyword evidence="1" id="KW-1133">Transmembrane helix</keyword>
<keyword evidence="1" id="KW-0472">Membrane</keyword>
<sequence>MLTLIIFGSFGTGTLAGVIVASFVRTSTGVLLEQLRTRRSRDWQRKAMEIQRKQTELEHQVTTCPHHHCPLKNKSD</sequence>
<dbReference type="EMBL" id="QVNQ01000005">
    <property type="protein sequence ID" value="RFS84145.1"/>
    <property type="molecule type" value="Genomic_DNA"/>
</dbReference>
<dbReference type="Proteomes" id="UP000262882">
    <property type="component" value="Unassembled WGS sequence"/>
</dbReference>
<evidence type="ECO:0000256" key="1">
    <source>
        <dbReference type="SAM" id="Phobius"/>
    </source>
</evidence>
<evidence type="ECO:0000313" key="3">
    <source>
        <dbReference type="Proteomes" id="UP000262882"/>
    </source>
</evidence>
<dbReference type="RefSeq" id="WP_117400832.1">
    <property type="nucleotide sequence ID" value="NZ_QVNQ01000005.1"/>
</dbReference>
<keyword evidence="3" id="KW-1185">Reference proteome</keyword>
<feature type="transmembrane region" description="Helical" evidence="1">
    <location>
        <begin position="6"/>
        <end position="32"/>
    </location>
</feature>
<accession>A0A372GFI0</accession>
<keyword evidence="1" id="KW-0812">Transmembrane</keyword>
<organism evidence="2 3">
    <name type="scientific">Actinomadura spongiicola</name>
    <dbReference type="NCBI Taxonomy" id="2303421"/>
    <lineage>
        <taxon>Bacteria</taxon>
        <taxon>Bacillati</taxon>
        <taxon>Actinomycetota</taxon>
        <taxon>Actinomycetes</taxon>
        <taxon>Streptosporangiales</taxon>
        <taxon>Thermomonosporaceae</taxon>
        <taxon>Actinomadura</taxon>
    </lineage>
</organism>
<gene>
    <name evidence="2" type="ORF">D0T12_18480</name>
</gene>
<reference evidence="2 3" key="1">
    <citation type="submission" date="2018-08" db="EMBL/GenBank/DDBJ databases">
        <title>Actinomadura spongicola sp. nov., isolated from marine sponge Leucetta chagosensis.</title>
        <authorList>
            <person name="Li L."/>
            <person name="Lin H.W."/>
        </authorList>
    </citation>
    <scope>NUCLEOTIDE SEQUENCE [LARGE SCALE GENOMIC DNA]</scope>
    <source>
        <strain evidence="2 3">LHW52907</strain>
    </source>
</reference>
<dbReference type="AlphaFoldDB" id="A0A372GFI0"/>
<comment type="caution">
    <text evidence="2">The sequence shown here is derived from an EMBL/GenBank/DDBJ whole genome shotgun (WGS) entry which is preliminary data.</text>
</comment>
<proteinExistence type="predicted"/>
<protein>
    <submittedName>
        <fullName evidence="2">Uncharacterized protein</fullName>
    </submittedName>
</protein>
<name>A0A372GFI0_9ACTN</name>